<dbReference type="Gene3D" id="3.20.20.450">
    <property type="entry name" value="EAL domain"/>
    <property type="match status" value="1"/>
</dbReference>
<feature type="transmembrane region" description="Helical" evidence="1">
    <location>
        <begin position="279"/>
        <end position="296"/>
    </location>
</feature>
<dbReference type="InterPro" id="IPR001633">
    <property type="entry name" value="EAL_dom"/>
</dbReference>
<evidence type="ECO:0000259" key="4">
    <source>
        <dbReference type="PROSITE" id="PS50887"/>
    </source>
</evidence>
<feature type="transmembrane region" description="Helical" evidence="1">
    <location>
        <begin position="50"/>
        <end position="75"/>
    </location>
</feature>
<dbReference type="PROSITE" id="PS50112">
    <property type="entry name" value="PAS"/>
    <property type="match status" value="1"/>
</dbReference>
<dbReference type="PANTHER" id="PTHR33121">
    <property type="entry name" value="CYCLIC DI-GMP PHOSPHODIESTERASE PDEF"/>
    <property type="match status" value="1"/>
</dbReference>
<dbReference type="Proteomes" id="UP000545386">
    <property type="component" value="Unassembled WGS sequence"/>
</dbReference>
<dbReference type="AlphaFoldDB" id="A0A842HNN3"/>
<dbReference type="CDD" id="cd01948">
    <property type="entry name" value="EAL"/>
    <property type="match status" value="1"/>
</dbReference>
<dbReference type="GO" id="GO:0071111">
    <property type="term" value="F:cyclic-guanylate-specific phosphodiesterase activity"/>
    <property type="evidence" value="ECO:0007669"/>
    <property type="project" value="InterPro"/>
</dbReference>
<dbReference type="InterPro" id="IPR000160">
    <property type="entry name" value="GGDEF_dom"/>
</dbReference>
<dbReference type="Gene3D" id="3.30.70.270">
    <property type="match status" value="1"/>
</dbReference>
<feature type="transmembrane region" description="Helical" evidence="1">
    <location>
        <begin position="82"/>
        <end position="104"/>
    </location>
</feature>
<organism evidence="5 6">
    <name type="scientific">Pusillimonas minor</name>
    <dbReference type="NCBI Taxonomy" id="2697024"/>
    <lineage>
        <taxon>Bacteria</taxon>
        <taxon>Pseudomonadati</taxon>
        <taxon>Pseudomonadota</taxon>
        <taxon>Betaproteobacteria</taxon>
        <taxon>Burkholderiales</taxon>
        <taxon>Alcaligenaceae</taxon>
        <taxon>Pusillimonas</taxon>
    </lineage>
</organism>
<dbReference type="InterPro" id="IPR000014">
    <property type="entry name" value="PAS"/>
</dbReference>
<dbReference type="EMBL" id="JACJUU010000002">
    <property type="protein sequence ID" value="MBC2769198.1"/>
    <property type="molecule type" value="Genomic_DNA"/>
</dbReference>
<dbReference type="SMART" id="SM00052">
    <property type="entry name" value="EAL"/>
    <property type="match status" value="1"/>
</dbReference>
<dbReference type="SUPFAM" id="SSF141868">
    <property type="entry name" value="EAL domain-like"/>
    <property type="match status" value="1"/>
</dbReference>
<dbReference type="SUPFAM" id="SSF55785">
    <property type="entry name" value="PYP-like sensor domain (PAS domain)"/>
    <property type="match status" value="1"/>
</dbReference>
<feature type="transmembrane region" description="Helical" evidence="1">
    <location>
        <begin position="179"/>
        <end position="196"/>
    </location>
</feature>
<evidence type="ECO:0000259" key="2">
    <source>
        <dbReference type="PROSITE" id="PS50112"/>
    </source>
</evidence>
<dbReference type="InterPro" id="IPR050706">
    <property type="entry name" value="Cyclic-di-GMP_PDE-like"/>
</dbReference>
<dbReference type="InterPro" id="IPR029787">
    <property type="entry name" value="Nucleotide_cyclase"/>
</dbReference>
<dbReference type="SUPFAM" id="SSF55073">
    <property type="entry name" value="Nucleotide cyclase"/>
    <property type="match status" value="1"/>
</dbReference>
<feature type="domain" description="GGDEF" evidence="4">
    <location>
        <begin position="420"/>
        <end position="555"/>
    </location>
</feature>
<dbReference type="PANTHER" id="PTHR33121:SF70">
    <property type="entry name" value="SIGNALING PROTEIN YKOW"/>
    <property type="match status" value="1"/>
</dbReference>
<evidence type="ECO:0000313" key="6">
    <source>
        <dbReference type="Proteomes" id="UP000545386"/>
    </source>
</evidence>
<dbReference type="RefSeq" id="WP_185778960.1">
    <property type="nucleotide sequence ID" value="NZ_JACJUU010000002.1"/>
</dbReference>
<feature type="domain" description="EAL" evidence="3">
    <location>
        <begin position="564"/>
        <end position="819"/>
    </location>
</feature>
<dbReference type="SMART" id="SM00267">
    <property type="entry name" value="GGDEF"/>
    <property type="match status" value="1"/>
</dbReference>
<dbReference type="Pfam" id="PF00990">
    <property type="entry name" value="GGDEF"/>
    <property type="match status" value="1"/>
</dbReference>
<keyword evidence="6" id="KW-1185">Reference proteome</keyword>
<proteinExistence type="predicted"/>
<dbReference type="Pfam" id="PF00563">
    <property type="entry name" value="EAL"/>
    <property type="match status" value="1"/>
</dbReference>
<dbReference type="CDD" id="cd01949">
    <property type="entry name" value="GGDEF"/>
    <property type="match status" value="1"/>
</dbReference>
<dbReference type="NCBIfam" id="TIGR00254">
    <property type="entry name" value="GGDEF"/>
    <property type="match status" value="1"/>
</dbReference>
<feature type="transmembrane region" description="Helical" evidence="1">
    <location>
        <begin position="155"/>
        <end position="173"/>
    </location>
</feature>
<dbReference type="PROSITE" id="PS50887">
    <property type="entry name" value="GGDEF"/>
    <property type="match status" value="1"/>
</dbReference>
<feature type="transmembrane region" description="Helical" evidence="1">
    <location>
        <begin position="20"/>
        <end position="44"/>
    </location>
</feature>
<reference evidence="5 6" key="1">
    <citation type="submission" date="2020-08" db="EMBL/GenBank/DDBJ databases">
        <title>Paraeoetvoesia sp. YC-7-48 draft genome sequence.</title>
        <authorList>
            <person name="Yao L."/>
        </authorList>
    </citation>
    <scope>NUCLEOTIDE SEQUENCE [LARGE SCALE GENOMIC DNA]</scope>
    <source>
        <strain evidence="6">YC-7-48</strain>
    </source>
</reference>
<evidence type="ECO:0000256" key="1">
    <source>
        <dbReference type="SAM" id="Phobius"/>
    </source>
</evidence>
<accession>A0A842HNN3</accession>
<keyword evidence="1" id="KW-0812">Transmembrane</keyword>
<comment type="caution">
    <text evidence="5">The sequence shown here is derived from an EMBL/GenBank/DDBJ whole genome shotgun (WGS) entry which is preliminary data.</text>
</comment>
<feature type="transmembrane region" description="Helical" evidence="1">
    <location>
        <begin position="208"/>
        <end position="234"/>
    </location>
</feature>
<feature type="transmembrane region" description="Helical" evidence="1">
    <location>
        <begin position="124"/>
        <end position="143"/>
    </location>
</feature>
<dbReference type="InterPro" id="IPR035965">
    <property type="entry name" value="PAS-like_dom_sf"/>
</dbReference>
<dbReference type="PROSITE" id="PS50883">
    <property type="entry name" value="EAL"/>
    <property type="match status" value="1"/>
</dbReference>
<dbReference type="InterPro" id="IPR043128">
    <property type="entry name" value="Rev_trsase/Diguanyl_cyclase"/>
</dbReference>
<name>A0A842HNN3_9BURK</name>
<feature type="transmembrane region" description="Helical" evidence="1">
    <location>
        <begin position="240"/>
        <end position="259"/>
    </location>
</feature>
<dbReference type="InterPro" id="IPR035919">
    <property type="entry name" value="EAL_sf"/>
</dbReference>
<feature type="domain" description="PAS" evidence="2">
    <location>
        <begin position="272"/>
        <end position="313"/>
    </location>
</feature>
<keyword evidence="1" id="KW-0472">Membrane</keyword>
<sequence length="845" mass="93432">MKPAQDQTQAKSTEVGLDRLLSAFAAYTVPFVVVLFALGTLIYWGRVSYFASGAFQAIPMLEGVVLALSLALLLVAAASRKWLYVLFAGWLVGNLRLTALSMGWDTLWLGQAVPLTLVPLMRSVTIALYYILTYALFTQLFRAELAQIGYARLQAVGRFSGVVLLVAALALPYDQFLSVMWAVVGASIALVVFLLVQVIRLTRAIEAVWYSVTLAVVIAIGSGAMGLFASALHIQLFDDTVMHIAAAFVSSLLIALVIANSERKERHHRIKAQAELSRVYNVAPVGLFTLSMNGALTRANPALLSMLGVANLEGEHALWENHFGRQAWIKLVDHLERDGEVELEMQNLRQSPDQKRSSYRVKAVLENDQIEGSLQDITGHADAISQLRMQANRDPLTDTLNHQGIDAELRASLERMAECETYKLGYLELNSLKTVNNLYGKAVGDDVLRQICERVKEILGLNGQMGRLTGSEFLLFFTNVTLEKARELAQKIIDDLLVRPLMIGGAPFKFKCSMGLVELEHAHLEPEDAIVVAKRAARMARTSQTGQVMVQRHDARQLAEQGQELRLLREFNSGFSPDGLSLVMQPIMSLSDPFSSLNFEVLLRKHDRNGRLVPTGKIIAAAEESGVMSQIDRWVVNTTLSWLDENAGKLDNTAFVCVNLSGMSLNDEPFVEEFFATFERYAHVARKLLVEITETVALHDLASTRSFITRLQSLGARVALDDFGAGYTSFAYLKQLPANALKIDGAFIRSMNDHPTDVAIVRAIVTLAQSLNMFTIAEWAEDIPTLRTLKDLGVDYVQGYVISQPQSPDLIPHASSSAGFIDDHKTRQFVGYYVQPNPDDSSRTL</sequence>
<keyword evidence="1" id="KW-1133">Transmembrane helix</keyword>
<gene>
    <name evidence="5" type="ORF">GTU67_04620</name>
</gene>
<evidence type="ECO:0000259" key="3">
    <source>
        <dbReference type="PROSITE" id="PS50883"/>
    </source>
</evidence>
<evidence type="ECO:0000313" key="5">
    <source>
        <dbReference type="EMBL" id="MBC2769198.1"/>
    </source>
</evidence>
<protein>
    <submittedName>
        <fullName evidence="5">GGDEF domain-containing protein</fullName>
    </submittedName>
</protein>